<sequence length="250" mass="28239">MMEQKIKHEDNLLFIGKKKYLIRLDQNKFTTEFGDFNLGALVGKAWGTKVKTHLGYEFIVVPPRLPDLMKKLKRAPQIITLKDAGIIAALTGLSKDDMVVEAGTGSGALTVYLAGIAKHIYTYEIRKDFYDIARTNFEKLGIKNITTKNKDITKGIDEGSIDLVALDMEFPEKAFKVAHKALKVGGYLVVFAPVIEQVSRFRNFLDEKHFANVETYECILRPWQIEPPDKSRPSGNFLAHTGFLTFARKI</sequence>
<comment type="caution">
    <text evidence="7">The sequence shown here is derived from an EMBL/GenBank/DDBJ whole genome shotgun (WGS) entry which is preliminary data.</text>
</comment>
<keyword evidence="3 5" id="KW-0949">S-adenosyl-L-methionine</keyword>
<dbReference type="CDD" id="cd02440">
    <property type="entry name" value="AdoMet_MTases"/>
    <property type="match status" value="1"/>
</dbReference>
<feature type="domain" description="tRNA (adenine(58)-N(1))-methyltransferase catalytic subunit TRM61 C-terminal" evidence="6">
    <location>
        <begin position="71"/>
        <end position="225"/>
    </location>
</feature>
<protein>
    <submittedName>
        <fullName evidence="7">Methyltransferase domain-containing protein</fullName>
    </submittedName>
</protein>
<evidence type="ECO:0000256" key="4">
    <source>
        <dbReference type="ARBA" id="ARBA00022694"/>
    </source>
</evidence>
<dbReference type="EMBL" id="DVAB01000023">
    <property type="protein sequence ID" value="HIK00357.1"/>
    <property type="molecule type" value="Genomic_DNA"/>
</dbReference>
<keyword evidence="8" id="KW-1185">Reference proteome</keyword>
<keyword evidence="1 7" id="KW-0489">Methyltransferase</keyword>
<evidence type="ECO:0000256" key="1">
    <source>
        <dbReference type="ARBA" id="ARBA00022603"/>
    </source>
</evidence>
<dbReference type="InterPro" id="IPR049470">
    <property type="entry name" value="TRM61_C"/>
</dbReference>
<dbReference type="AlphaFoldDB" id="A0A832V3K3"/>
<dbReference type="Proteomes" id="UP000646946">
    <property type="component" value="Unassembled WGS sequence"/>
</dbReference>
<keyword evidence="2" id="KW-0808">Transferase</keyword>
<feature type="binding site" evidence="5">
    <location>
        <position position="151"/>
    </location>
    <ligand>
        <name>S-adenosyl-L-methionine</name>
        <dbReference type="ChEBI" id="CHEBI:59789"/>
    </ligand>
</feature>
<evidence type="ECO:0000313" key="8">
    <source>
        <dbReference type="Proteomes" id="UP000646946"/>
    </source>
</evidence>
<evidence type="ECO:0000313" key="7">
    <source>
        <dbReference type="EMBL" id="HIK00357.1"/>
    </source>
</evidence>
<evidence type="ECO:0000256" key="3">
    <source>
        <dbReference type="ARBA" id="ARBA00022691"/>
    </source>
</evidence>
<feature type="binding site" evidence="5">
    <location>
        <position position="167"/>
    </location>
    <ligand>
        <name>S-adenosyl-L-methionine</name>
        <dbReference type="ChEBI" id="CHEBI:59789"/>
    </ligand>
</feature>
<feature type="binding site" evidence="5">
    <location>
        <position position="124"/>
    </location>
    <ligand>
        <name>S-adenosyl-L-methionine</name>
        <dbReference type="ChEBI" id="CHEBI:59789"/>
    </ligand>
</feature>
<dbReference type="GO" id="GO:0031515">
    <property type="term" value="C:tRNA (m1A) methyltransferase complex"/>
    <property type="evidence" value="ECO:0007669"/>
    <property type="project" value="InterPro"/>
</dbReference>
<organism evidence="7 8">
    <name type="scientific">Candidatus Naiadarchaeum limnaeum</name>
    <dbReference type="NCBI Taxonomy" id="2756139"/>
    <lineage>
        <taxon>Archaea</taxon>
        <taxon>Candidatus Undinarchaeota</taxon>
        <taxon>Candidatus Undinarchaeia</taxon>
        <taxon>Candidatus Naiadarchaeales</taxon>
        <taxon>Candidatus Naiadarchaeaceae</taxon>
        <taxon>Candidatus Naiadarchaeum</taxon>
    </lineage>
</organism>
<dbReference type="Gene3D" id="3.10.330.20">
    <property type="match status" value="1"/>
</dbReference>
<accession>A0A832V3K3</accession>
<evidence type="ECO:0000259" key="6">
    <source>
        <dbReference type="Pfam" id="PF08704"/>
    </source>
</evidence>
<dbReference type="PIRSF" id="PIRSF017269">
    <property type="entry name" value="GCD14"/>
    <property type="match status" value="1"/>
</dbReference>
<dbReference type="Pfam" id="PF08704">
    <property type="entry name" value="GCD14"/>
    <property type="match status" value="1"/>
</dbReference>
<dbReference type="Gene3D" id="3.40.50.150">
    <property type="entry name" value="Vaccinia Virus protein VP39"/>
    <property type="match status" value="1"/>
</dbReference>
<evidence type="ECO:0000256" key="2">
    <source>
        <dbReference type="ARBA" id="ARBA00022679"/>
    </source>
</evidence>
<name>A0A832V3K3_9ARCH</name>
<dbReference type="PANTHER" id="PTHR12133:SF1">
    <property type="entry name" value="TRNA (ADENINE(58)-N(1))-METHYLTRANSFERASE, MITOCHONDRIAL"/>
    <property type="match status" value="1"/>
</dbReference>
<dbReference type="SUPFAM" id="SSF53335">
    <property type="entry name" value="S-adenosyl-L-methionine-dependent methyltransferases"/>
    <property type="match status" value="1"/>
</dbReference>
<evidence type="ECO:0000256" key="5">
    <source>
        <dbReference type="PIRSR" id="PIRSR017269-1"/>
    </source>
</evidence>
<gene>
    <name evidence="7" type="ORF">H1016_02335</name>
</gene>
<proteinExistence type="predicted"/>
<dbReference type="GO" id="GO:0030488">
    <property type="term" value="P:tRNA methylation"/>
    <property type="evidence" value="ECO:0007669"/>
    <property type="project" value="InterPro"/>
</dbReference>
<dbReference type="GO" id="GO:0160107">
    <property type="term" value="F:tRNA (adenine(58)-N1)-methyltransferase activity"/>
    <property type="evidence" value="ECO:0007669"/>
    <property type="project" value="InterPro"/>
</dbReference>
<keyword evidence="4" id="KW-0819">tRNA processing</keyword>
<feature type="binding site" evidence="5">
    <location>
        <begin position="106"/>
        <end position="109"/>
    </location>
    <ligand>
        <name>S-adenosyl-L-methionine</name>
        <dbReference type="ChEBI" id="CHEBI:59789"/>
    </ligand>
</feature>
<dbReference type="InterPro" id="IPR029063">
    <property type="entry name" value="SAM-dependent_MTases_sf"/>
</dbReference>
<reference evidence="7 8" key="1">
    <citation type="journal article" name="Nat. Commun.">
        <title>Undinarchaeota illuminate DPANN phylogeny and the impact of gene transfer on archaeal evolution.</title>
        <authorList>
            <person name="Dombrowski N."/>
            <person name="Williams T.A."/>
            <person name="Sun J."/>
            <person name="Woodcroft B.J."/>
            <person name="Lee J.H."/>
            <person name="Minh B.Q."/>
            <person name="Rinke C."/>
            <person name="Spang A."/>
        </authorList>
    </citation>
    <scope>NUCLEOTIDE SEQUENCE [LARGE SCALE GENOMIC DNA]</scope>
    <source>
        <strain evidence="7">MAG_bin1129</strain>
    </source>
</reference>
<dbReference type="InterPro" id="IPR014816">
    <property type="entry name" value="tRNA_MeTrfase_Gcd14"/>
</dbReference>
<dbReference type="PANTHER" id="PTHR12133">
    <property type="entry name" value="TRNA (ADENINE(58)-N(1))-METHYLTRANSFERASE"/>
    <property type="match status" value="1"/>
</dbReference>
<dbReference type="PROSITE" id="PS51620">
    <property type="entry name" value="SAM_TRM61"/>
    <property type="match status" value="1"/>
</dbReference>